<gene>
    <name evidence="1" type="ORF">Ddye_030344</name>
</gene>
<dbReference type="PANTHER" id="PTHR33710">
    <property type="entry name" value="BNAC02G09200D PROTEIN"/>
    <property type="match status" value="1"/>
</dbReference>
<reference evidence="1" key="1">
    <citation type="journal article" date="2023" name="Plant J.">
        <title>Genome sequences and population genomics provide insights into the demographic history, inbreeding, and mutation load of two 'living fossil' tree species of Dipteronia.</title>
        <authorList>
            <person name="Feng Y."/>
            <person name="Comes H.P."/>
            <person name="Chen J."/>
            <person name="Zhu S."/>
            <person name="Lu R."/>
            <person name="Zhang X."/>
            <person name="Li P."/>
            <person name="Qiu J."/>
            <person name="Olsen K.M."/>
            <person name="Qiu Y."/>
        </authorList>
    </citation>
    <scope>NUCLEOTIDE SEQUENCE</scope>
    <source>
        <strain evidence="1">KIB01</strain>
    </source>
</reference>
<comment type="caution">
    <text evidence="1">The sequence shown here is derived from an EMBL/GenBank/DDBJ whole genome shotgun (WGS) entry which is preliminary data.</text>
</comment>
<protein>
    <submittedName>
        <fullName evidence="1">Uncharacterized protein</fullName>
    </submittedName>
</protein>
<evidence type="ECO:0000313" key="1">
    <source>
        <dbReference type="EMBL" id="KAK2635552.1"/>
    </source>
</evidence>
<accession>A0AAD9WMF6</accession>
<dbReference type="Gene3D" id="3.60.10.10">
    <property type="entry name" value="Endonuclease/exonuclease/phosphatase"/>
    <property type="match status" value="1"/>
</dbReference>
<keyword evidence="2" id="KW-1185">Reference proteome</keyword>
<organism evidence="1 2">
    <name type="scientific">Dipteronia dyeriana</name>
    <dbReference type="NCBI Taxonomy" id="168575"/>
    <lineage>
        <taxon>Eukaryota</taxon>
        <taxon>Viridiplantae</taxon>
        <taxon>Streptophyta</taxon>
        <taxon>Embryophyta</taxon>
        <taxon>Tracheophyta</taxon>
        <taxon>Spermatophyta</taxon>
        <taxon>Magnoliopsida</taxon>
        <taxon>eudicotyledons</taxon>
        <taxon>Gunneridae</taxon>
        <taxon>Pentapetalae</taxon>
        <taxon>rosids</taxon>
        <taxon>malvids</taxon>
        <taxon>Sapindales</taxon>
        <taxon>Sapindaceae</taxon>
        <taxon>Hippocastanoideae</taxon>
        <taxon>Acereae</taxon>
        <taxon>Dipteronia</taxon>
    </lineage>
</organism>
<evidence type="ECO:0000313" key="2">
    <source>
        <dbReference type="Proteomes" id="UP001280121"/>
    </source>
</evidence>
<dbReference type="SUPFAM" id="SSF56219">
    <property type="entry name" value="DNase I-like"/>
    <property type="match status" value="1"/>
</dbReference>
<dbReference type="InterPro" id="IPR036691">
    <property type="entry name" value="Endo/exonu/phosph_ase_sf"/>
</dbReference>
<dbReference type="EMBL" id="JANJYI010000009">
    <property type="protein sequence ID" value="KAK2635552.1"/>
    <property type="molecule type" value="Genomic_DNA"/>
</dbReference>
<dbReference type="Proteomes" id="UP001280121">
    <property type="component" value="Unassembled WGS sequence"/>
</dbReference>
<name>A0AAD9WMF6_9ROSI</name>
<sequence>MMVEWLMEYEAIVQELKKNVEAKLEEGVIVSVNDQVYHPELFSLLLSSSSSNGHDCDQGGLCGLMIKFIIIMWLNRGLGVESDGATGGLTLWNEEFFIAKACIKNSRCTVIAGELMKLAKEIAFCNVYGPNFENERVVLWEFIIGAQVSLPMPWCNGGDFNTVLNEAERIGGICNKVSMRNFNSFMLQAKVVDIPMHGCTFSWSNNRDSASWARLGRFLISPWILSWLPKLIQKGLLRSVSDHSPITIDEPKVDWGPSPFRSYDVWLEDSKLSKLVCEEWIKHKAAGSYGFILSTKLKAVKCIVKRSIASKKKETSSAKICEERLEEVENRDIRDGWS</sequence>
<dbReference type="AlphaFoldDB" id="A0AAD9WMF6"/>
<proteinExistence type="predicted"/>
<dbReference type="PANTHER" id="PTHR33710:SF64">
    <property type="entry name" value="ENDONUCLEASE_EXONUCLEASE_PHOSPHATASE DOMAIN-CONTAINING PROTEIN"/>
    <property type="match status" value="1"/>
</dbReference>